<dbReference type="GO" id="GO:0005524">
    <property type="term" value="F:ATP binding"/>
    <property type="evidence" value="ECO:0007669"/>
    <property type="project" value="UniProtKB-KW"/>
</dbReference>
<evidence type="ECO:0000256" key="2">
    <source>
        <dbReference type="ARBA" id="ARBA00022692"/>
    </source>
</evidence>
<feature type="domain" description="ABC transporter" evidence="8">
    <location>
        <begin position="307"/>
        <end position="521"/>
    </location>
</feature>
<feature type="transmembrane region" description="Helical" evidence="7">
    <location>
        <begin position="66"/>
        <end position="86"/>
    </location>
</feature>
<dbReference type="InterPro" id="IPR027417">
    <property type="entry name" value="P-loop_NTPase"/>
</dbReference>
<feature type="transmembrane region" description="Helical" evidence="7">
    <location>
        <begin position="140"/>
        <end position="160"/>
    </location>
</feature>
<feature type="transmembrane region" description="Helical" evidence="7">
    <location>
        <begin position="43"/>
        <end position="60"/>
    </location>
</feature>
<dbReference type="EMBL" id="JBHTOG010000055">
    <property type="protein sequence ID" value="MFD1433089.1"/>
    <property type="molecule type" value="Genomic_DNA"/>
</dbReference>
<dbReference type="InterPro" id="IPR039421">
    <property type="entry name" value="Type_1_exporter"/>
</dbReference>
<feature type="domain" description="ABC transmembrane type-1" evidence="9">
    <location>
        <begin position="27"/>
        <end position="241"/>
    </location>
</feature>
<comment type="caution">
    <text evidence="10">The sequence shown here is derived from an EMBL/GenBank/DDBJ whole genome shotgun (WGS) entry which is preliminary data.</text>
</comment>
<evidence type="ECO:0000313" key="10">
    <source>
        <dbReference type="EMBL" id="MFD1433089.1"/>
    </source>
</evidence>
<dbReference type="Proteomes" id="UP001597192">
    <property type="component" value="Unassembled WGS sequence"/>
</dbReference>
<feature type="transmembrane region" description="Helical" evidence="7">
    <location>
        <begin position="20"/>
        <end position="38"/>
    </location>
</feature>
<evidence type="ECO:0000259" key="9">
    <source>
        <dbReference type="PROSITE" id="PS50929"/>
    </source>
</evidence>
<dbReference type="PANTHER" id="PTHR24221:SF590">
    <property type="entry name" value="COMPONENT LINKED WITH THE ASSEMBLY OF CYTOCHROME' TRANSPORT TRANSMEMBRANE ATP-BINDING PROTEIN ABC TRANSPORTER CYDD-RELATED"/>
    <property type="match status" value="1"/>
</dbReference>
<proteinExistence type="predicted"/>
<comment type="subcellular location">
    <subcellularLocation>
        <location evidence="1">Cell membrane</location>
        <topology evidence="1">Multi-pass membrane protein</topology>
    </subcellularLocation>
</comment>
<dbReference type="PROSITE" id="PS50929">
    <property type="entry name" value="ABC_TM1F"/>
    <property type="match status" value="1"/>
</dbReference>
<dbReference type="InterPro" id="IPR003439">
    <property type="entry name" value="ABC_transporter-like_ATP-bd"/>
</dbReference>
<keyword evidence="11" id="KW-1185">Reference proteome</keyword>
<dbReference type="InterPro" id="IPR036640">
    <property type="entry name" value="ABC1_TM_sf"/>
</dbReference>
<name>A0ABW4CSI3_9LACO</name>
<organism evidence="10 11">
    <name type="scientific">Lacticaseibacillus yichunensis</name>
    <dbReference type="NCBI Taxonomy" id="2486015"/>
    <lineage>
        <taxon>Bacteria</taxon>
        <taxon>Bacillati</taxon>
        <taxon>Bacillota</taxon>
        <taxon>Bacilli</taxon>
        <taxon>Lactobacillales</taxon>
        <taxon>Lactobacillaceae</taxon>
        <taxon>Lacticaseibacillus</taxon>
    </lineage>
</organism>
<evidence type="ECO:0000256" key="1">
    <source>
        <dbReference type="ARBA" id="ARBA00004651"/>
    </source>
</evidence>
<evidence type="ECO:0000256" key="4">
    <source>
        <dbReference type="ARBA" id="ARBA00022840"/>
    </source>
</evidence>
<dbReference type="InterPro" id="IPR011527">
    <property type="entry name" value="ABC1_TM_dom"/>
</dbReference>
<dbReference type="Gene3D" id="3.40.50.300">
    <property type="entry name" value="P-loop containing nucleotide triphosphate hydrolases"/>
    <property type="match status" value="1"/>
</dbReference>
<keyword evidence="3" id="KW-0547">Nucleotide-binding</keyword>
<dbReference type="Pfam" id="PF00005">
    <property type="entry name" value="ABC_tran"/>
    <property type="match status" value="1"/>
</dbReference>
<keyword evidence="4 10" id="KW-0067">ATP-binding</keyword>
<dbReference type="Pfam" id="PF00664">
    <property type="entry name" value="ABC_membrane"/>
    <property type="match status" value="1"/>
</dbReference>
<evidence type="ECO:0000256" key="7">
    <source>
        <dbReference type="SAM" id="Phobius"/>
    </source>
</evidence>
<dbReference type="InterPro" id="IPR003593">
    <property type="entry name" value="AAA+_ATPase"/>
</dbReference>
<dbReference type="Gene3D" id="1.20.1560.10">
    <property type="entry name" value="ABC transporter type 1, transmembrane domain"/>
    <property type="match status" value="1"/>
</dbReference>
<accession>A0ABW4CSI3</accession>
<evidence type="ECO:0000256" key="5">
    <source>
        <dbReference type="ARBA" id="ARBA00022989"/>
    </source>
</evidence>
<dbReference type="SUPFAM" id="SSF90123">
    <property type="entry name" value="ABC transporter transmembrane region"/>
    <property type="match status" value="1"/>
</dbReference>
<feature type="transmembrane region" description="Helical" evidence="7">
    <location>
        <begin position="224"/>
        <end position="243"/>
    </location>
</feature>
<protein>
    <submittedName>
        <fullName evidence="10">ATP-binding cassette domain-containing protein</fullName>
    </submittedName>
</protein>
<sequence>MSQLFHYGKEQVGRALVESGWGWLPNLGWALLAAGLIGQTRQLIWAGGVVVACAALGSWLTARGHFHAWGLAATAQLHGAYLAALARRAEASVPDAGTTLQRDLTAIDKGAGFYNVLVPAVLGVGASWVLLAGLSLWQHSLVAILPLGCLAVVAIVLRALARRVSRRDRECMHRFVALGQSFLDTLGGLTMLVSYEAGPLFAQRFASQSERFRHATMRVLQTQLTSLIAINGLVYLTVLLAPLTLRGPLGGRAAAFVTLATLMLNGRQLGYFSHGIKSQRPALRGVFGMLETAPRVEADLPAHPQQLTVRDCAAAYADRSVFKNVSLTLAPGGLTVLCGANGSGKTTLVNLINGSREPARGAILLDGQDLAQFSAKKRASVIGTLGPSPQLFSGTIASNLKLACPDDARRKAFLAKWQLLAFIRDLPAGWNTVIGENGRRLSPGQRQELALAMLLLTDKPVYLLDEITTSVDRRTTKHLLDVVGALSRSHLILWVSHDPLVQAHAAKVYQLGGQLTLKGGR</sequence>
<dbReference type="PANTHER" id="PTHR24221">
    <property type="entry name" value="ATP-BINDING CASSETTE SUB-FAMILY B"/>
    <property type="match status" value="1"/>
</dbReference>
<reference evidence="11" key="1">
    <citation type="journal article" date="2019" name="Int. J. Syst. Evol. Microbiol.">
        <title>The Global Catalogue of Microorganisms (GCM) 10K type strain sequencing project: providing services to taxonomists for standard genome sequencing and annotation.</title>
        <authorList>
            <consortium name="The Broad Institute Genomics Platform"/>
            <consortium name="The Broad Institute Genome Sequencing Center for Infectious Disease"/>
            <person name="Wu L."/>
            <person name="Ma J."/>
        </authorList>
    </citation>
    <scope>NUCLEOTIDE SEQUENCE [LARGE SCALE GENOMIC DNA]</scope>
    <source>
        <strain evidence="11">CCM 8947</strain>
    </source>
</reference>
<evidence type="ECO:0000259" key="8">
    <source>
        <dbReference type="PROSITE" id="PS50893"/>
    </source>
</evidence>
<evidence type="ECO:0000256" key="6">
    <source>
        <dbReference type="ARBA" id="ARBA00023136"/>
    </source>
</evidence>
<evidence type="ECO:0000256" key="3">
    <source>
        <dbReference type="ARBA" id="ARBA00022741"/>
    </source>
</evidence>
<keyword evidence="6 7" id="KW-0472">Membrane</keyword>
<gene>
    <name evidence="10" type="ORF">ACFQ47_10475</name>
</gene>
<feature type="transmembrane region" description="Helical" evidence="7">
    <location>
        <begin position="112"/>
        <end position="134"/>
    </location>
</feature>
<dbReference type="PROSITE" id="PS50893">
    <property type="entry name" value="ABC_TRANSPORTER_2"/>
    <property type="match status" value="1"/>
</dbReference>
<keyword evidence="2 7" id="KW-0812">Transmembrane</keyword>
<keyword evidence="5 7" id="KW-1133">Transmembrane helix</keyword>
<evidence type="ECO:0000313" key="11">
    <source>
        <dbReference type="Proteomes" id="UP001597192"/>
    </source>
</evidence>
<dbReference type="SUPFAM" id="SSF52540">
    <property type="entry name" value="P-loop containing nucleoside triphosphate hydrolases"/>
    <property type="match status" value="1"/>
</dbReference>
<dbReference type="RefSeq" id="WP_125697891.1">
    <property type="nucleotide sequence ID" value="NZ_JBHTOG010000055.1"/>
</dbReference>
<dbReference type="SMART" id="SM00382">
    <property type="entry name" value="AAA"/>
    <property type="match status" value="1"/>
</dbReference>